<organism evidence="4 5">
    <name type="scientific">Carboxylicivirga marina</name>
    <dbReference type="NCBI Taxonomy" id="2800988"/>
    <lineage>
        <taxon>Bacteria</taxon>
        <taxon>Pseudomonadati</taxon>
        <taxon>Bacteroidota</taxon>
        <taxon>Bacteroidia</taxon>
        <taxon>Marinilabiliales</taxon>
        <taxon>Marinilabiliaceae</taxon>
        <taxon>Carboxylicivirga</taxon>
    </lineage>
</organism>
<evidence type="ECO:0000259" key="3">
    <source>
        <dbReference type="PROSITE" id="PS51194"/>
    </source>
</evidence>
<evidence type="ECO:0000259" key="2">
    <source>
        <dbReference type="PROSITE" id="PS51192"/>
    </source>
</evidence>
<dbReference type="CDD" id="cd18012">
    <property type="entry name" value="DEXQc_arch_SWI2_SNF2"/>
    <property type="match status" value="1"/>
</dbReference>
<keyword evidence="5" id="KW-1185">Reference proteome</keyword>
<dbReference type="InterPro" id="IPR038718">
    <property type="entry name" value="SNF2-like_sf"/>
</dbReference>
<dbReference type="Gene3D" id="3.40.50.300">
    <property type="entry name" value="P-loop containing nucleotide triphosphate hydrolases"/>
    <property type="match status" value="1"/>
</dbReference>
<gene>
    <name evidence="4" type="ORF">JIV24_12425</name>
</gene>
<dbReference type="EMBL" id="JAENRR010000027">
    <property type="protein sequence ID" value="MBK3518142.1"/>
    <property type="molecule type" value="Genomic_DNA"/>
</dbReference>
<dbReference type="InterPro" id="IPR000330">
    <property type="entry name" value="SNF2_N"/>
</dbReference>
<dbReference type="GO" id="GO:0004386">
    <property type="term" value="F:helicase activity"/>
    <property type="evidence" value="ECO:0007669"/>
    <property type="project" value="UniProtKB-KW"/>
</dbReference>
<keyword evidence="4" id="KW-0067">ATP-binding</keyword>
<dbReference type="InterPro" id="IPR014001">
    <property type="entry name" value="Helicase_ATP-bd"/>
</dbReference>
<evidence type="ECO:0000256" key="1">
    <source>
        <dbReference type="ARBA" id="ARBA00022801"/>
    </source>
</evidence>
<dbReference type="Proteomes" id="UP000605676">
    <property type="component" value="Unassembled WGS sequence"/>
</dbReference>
<dbReference type="PANTHER" id="PTHR45629:SF7">
    <property type="entry name" value="DNA EXCISION REPAIR PROTEIN ERCC-6-RELATED"/>
    <property type="match status" value="1"/>
</dbReference>
<dbReference type="Gene3D" id="3.40.50.10810">
    <property type="entry name" value="Tandem AAA-ATPase domain"/>
    <property type="match status" value="1"/>
</dbReference>
<sequence>MEQLIAVISEKRNIGCTLIPYYAQTDENGVLQLIEQANIEHIEAKRFDFSTAQVEIIKLLNTINEQNLFKRFSKQKNLKLFFEKLEEQFTLDHIRPVMDNKISQALEIIALTDMPVFYKNPNYSHMYDTDRIRVQTLFHEPLFDFTLEDSGLRYTLKIRTENGEMGLTNRDIIEVCSSPAVFLINNQLFRFEKIDAKKFKPFLRVNHLQIQPRSVDTYMSTFVENCIRDYYVKATGFFINKKDVKLVPILQLEKDLTQQAILTLKFRYDKREYLAGTRSTVFVNHRTMKGHHIFDSFRRQTDDEIQIIELLKQLGLKSISDSQYKPLSDNELIDLHTVIEWLNIRAAQLLASGIKVIQSGWDDNYYTGSASLSMQYHEENDWFDIKAIIQVDEFEIPFQKIRQHILRGKREFKLPNNQLFIIPEEWFTKYTDLMHFVSADDESMRLDKMHFNLLEQDKLEETSPEWKKEMAKLQQKTIDFESPDGLSATLRPYQLEGYAWMRMLHSNKFGGILADDMGLGKTIQTIAMLLNQYESSENNEQEAEQEEQLSMFNAVQGFNKSSLPASLIVMPTSLVHNWANEIKKFAPQLKIYLYTGNNRTKSKEIGKIFKHYHIVLTSYGIARNDIEYLNNYQFQYVILDESQNIKNPTSKVYQAVSNLKAVNKLVLTGTPIENALVDLWAQMNFVNNGLLGNLNFFKNHYAGPIEKKRDESKEAKLRELINPFILRRTKEMVAKELPPITEQTLICDMTEDQQKYYEREKSGIRNELMKAIEQNGVNKNAILALQALTKLRQIANHPALVDDEYKGSSGKYEQIFQKLNNAISEDHKVLIFSSFVKDLELIEKDLQAQKMKYAKLTGSTTDRQKVIKSFTDDKSCKVFLISLKAGGVGLNLIEADYVFVLNPWWNPAAEAQAINRAHRIGQTKNVFVYKFISAESIEEKIAKLQERKTELADTFITTNNPIKDLSETELRELFA</sequence>
<keyword evidence="4" id="KW-0347">Helicase</keyword>
<accession>A0ABS1HKD8</accession>
<dbReference type="InterPro" id="IPR049730">
    <property type="entry name" value="SNF2/RAD54-like_C"/>
</dbReference>
<comment type="caution">
    <text evidence="4">The sequence shown here is derived from an EMBL/GenBank/DDBJ whole genome shotgun (WGS) entry which is preliminary data.</text>
</comment>
<feature type="domain" description="Helicase ATP-binding" evidence="2">
    <location>
        <begin position="502"/>
        <end position="689"/>
    </location>
</feature>
<dbReference type="Pfam" id="PF00271">
    <property type="entry name" value="Helicase_C"/>
    <property type="match status" value="1"/>
</dbReference>
<dbReference type="InterPro" id="IPR027417">
    <property type="entry name" value="P-loop_NTPase"/>
</dbReference>
<name>A0ABS1HKD8_9BACT</name>
<reference evidence="4 5" key="1">
    <citation type="submission" date="2021-01" db="EMBL/GenBank/DDBJ databases">
        <title>Carboxyliciviraga sp.nov., isolated from coastal sediments.</title>
        <authorList>
            <person name="Lu D."/>
            <person name="Zhang T."/>
        </authorList>
    </citation>
    <scope>NUCLEOTIDE SEQUENCE [LARGE SCALE GENOMIC DNA]</scope>
    <source>
        <strain evidence="4 5">N1Y132</strain>
    </source>
</reference>
<evidence type="ECO:0000313" key="5">
    <source>
        <dbReference type="Proteomes" id="UP000605676"/>
    </source>
</evidence>
<protein>
    <submittedName>
        <fullName evidence="4">DEAD/DEAH box helicase</fullName>
    </submittedName>
</protein>
<dbReference type="InterPro" id="IPR050496">
    <property type="entry name" value="SNF2_RAD54_helicase_repair"/>
</dbReference>
<dbReference type="SUPFAM" id="SSF52540">
    <property type="entry name" value="P-loop containing nucleoside triphosphate hydrolases"/>
    <property type="match status" value="2"/>
</dbReference>
<proteinExistence type="predicted"/>
<dbReference type="PROSITE" id="PS51194">
    <property type="entry name" value="HELICASE_CTER"/>
    <property type="match status" value="1"/>
</dbReference>
<keyword evidence="1" id="KW-0378">Hydrolase</keyword>
<dbReference type="PROSITE" id="PS51192">
    <property type="entry name" value="HELICASE_ATP_BIND_1"/>
    <property type="match status" value="1"/>
</dbReference>
<dbReference type="SMART" id="SM00487">
    <property type="entry name" value="DEXDc"/>
    <property type="match status" value="1"/>
</dbReference>
<dbReference type="CDD" id="cd18793">
    <property type="entry name" value="SF2_C_SNF"/>
    <property type="match status" value="1"/>
</dbReference>
<dbReference type="InterPro" id="IPR001650">
    <property type="entry name" value="Helicase_C-like"/>
</dbReference>
<dbReference type="PANTHER" id="PTHR45629">
    <property type="entry name" value="SNF2/RAD54 FAMILY MEMBER"/>
    <property type="match status" value="1"/>
</dbReference>
<keyword evidence="4" id="KW-0547">Nucleotide-binding</keyword>
<dbReference type="Pfam" id="PF00176">
    <property type="entry name" value="SNF2-rel_dom"/>
    <property type="match status" value="1"/>
</dbReference>
<feature type="domain" description="Helicase C-terminal" evidence="3">
    <location>
        <begin position="814"/>
        <end position="966"/>
    </location>
</feature>
<evidence type="ECO:0000313" key="4">
    <source>
        <dbReference type="EMBL" id="MBK3518142.1"/>
    </source>
</evidence>
<dbReference type="RefSeq" id="WP_200465367.1">
    <property type="nucleotide sequence ID" value="NZ_JAENRR010000027.1"/>
</dbReference>
<dbReference type="SMART" id="SM00490">
    <property type="entry name" value="HELICc"/>
    <property type="match status" value="1"/>
</dbReference>